<sequence length="58" mass="6801">MSFFKPFSYLFDVLKSFGKLDHQKVSYMSASLLFYKNTYKKIKGSIHMRGSSVKLWLA</sequence>
<protein>
    <submittedName>
        <fullName evidence="1">Uncharacterized protein</fullName>
    </submittedName>
</protein>
<evidence type="ECO:0000313" key="1">
    <source>
        <dbReference type="EMBL" id="GGI10872.1"/>
    </source>
</evidence>
<dbReference type="EMBL" id="BMHB01000001">
    <property type="protein sequence ID" value="GGI10872.1"/>
    <property type="molecule type" value="Genomic_DNA"/>
</dbReference>
<gene>
    <name evidence="1" type="ORF">GCM10007380_04980</name>
</gene>
<comment type="caution">
    <text evidence="1">The sequence shown here is derived from an EMBL/GenBank/DDBJ whole genome shotgun (WGS) entry which is preliminary data.</text>
</comment>
<organism evidence="1 2">
    <name type="scientific">Gottfriedia solisilvae</name>
    <dbReference type="NCBI Taxonomy" id="1516104"/>
    <lineage>
        <taxon>Bacteria</taxon>
        <taxon>Bacillati</taxon>
        <taxon>Bacillota</taxon>
        <taxon>Bacilli</taxon>
        <taxon>Bacillales</taxon>
        <taxon>Bacillaceae</taxon>
        <taxon>Gottfriedia</taxon>
    </lineage>
</organism>
<accession>A0A8J3ACQ2</accession>
<dbReference type="AlphaFoldDB" id="A0A8J3ACQ2"/>
<keyword evidence="2" id="KW-1185">Reference proteome</keyword>
<evidence type="ECO:0000313" key="2">
    <source>
        <dbReference type="Proteomes" id="UP000626244"/>
    </source>
</evidence>
<name>A0A8J3ACQ2_9BACI</name>
<reference evidence="2" key="1">
    <citation type="journal article" date="2019" name="Int. J. Syst. Evol. Microbiol.">
        <title>The Global Catalogue of Microorganisms (GCM) 10K type strain sequencing project: providing services to taxonomists for standard genome sequencing and annotation.</title>
        <authorList>
            <consortium name="The Broad Institute Genomics Platform"/>
            <consortium name="The Broad Institute Genome Sequencing Center for Infectious Disease"/>
            <person name="Wu L."/>
            <person name="Ma J."/>
        </authorList>
    </citation>
    <scope>NUCLEOTIDE SEQUENCE [LARGE SCALE GENOMIC DNA]</scope>
    <source>
        <strain evidence="2">CGMCC 1.14993</strain>
    </source>
</reference>
<dbReference type="Proteomes" id="UP000626244">
    <property type="component" value="Unassembled WGS sequence"/>
</dbReference>
<proteinExistence type="predicted"/>